<dbReference type="InterPro" id="IPR032675">
    <property type="entry name" value="LRR_dom_sf"/>
</dbReference>
<dbReference type="Gramene" id="LPERR05G17050.1">
    <property type="protein sequence ID" value="LPERR05G17050.1"/>
    <property type="gene ID" value="LPERR05G17050"/>
</dbReference>
<dbReference type="EnsemblPlants" id="LPERR05G17050.1">
    <property type="protein sequence ID" value="LPERR05G17050.1"/>
    <property type="gene ID" value="LPERR05G17050"/>
</dbReference>
<dbReference type="InterPro" id="IPR013210">
    <property type="entry name" value="LRR_N_plant-typ"/>
</dbReference>
<keyword evidence="2 4" id="KW-0732">Signal</keyword>
<dbReference type="Gene3D" id="3.80.10.10">
    <property type="entry name" value="Ribonuclease Inhibitor"/>
    <property type="match status" value="1"/>
</dbReference>
<evidence type="ECO:0000313" key="6">
    <source>
        <dbReference type="EnsemblPlants" id="LPERR05G17050.1"/>
    </source>
</evidence>
<evidence type="ECO:0000256" key="2">
    <source>
        <dbReference type="ARBA" id="ARBA00022729"/>
    </source>
</evidence>
<proteinExistence type="predicted"/>
<keyword evidence="1" id="KW-0433">Leucine-rich repeat</keyword>
<dbReference type="STRING" id="77586.A0A0D9WI25"/>
<protein>
    <recommendedName>
        <fullName evidence="5">Leucine-rich repeat-containing N-terminal plant-type domain-containing protein</fullName>
    </recommendedName>
</protein>
<evidence type="ECO:0000259" key="5">
    <source>
        <dbReference type="Pfam" id="PF08263"/>
    </source>
</evidence>
<reference evidence="7" key="2">
    <citation type="submission" date="2013-12" db="EMBL/GenBank/DDBJ databases">
        <authorList>
            <person name="Yu Y."/>
            <person name="Lee S."/>
            <person name="de Baynast K."/>
            <person name="Wissotski M."/>
            <person name="Liu L."/>
            <person name="Talag J."/>
            <person name="Goicoechea J."/>
            <person name="Angelova A."/>
            <person name="Jetty R."/>
            <person name="Kudrna D."/>
            <person name="Golser W."/>
            <person name="Rivera L."/>
            <person name="Zhang J."/>
            <person name="Wing R."/>
        </authorList>
    </citation>
    <scope>NUCLEOTIDE SEQUENCE</scope>
</reference>
<dbReference type="PANTHER" id="PTHR47988">
    <property type="entry name" value="SOMATIC EMBRYOGENESIS RECEPTOR KINASE 1"/>
    <property type="match status" value="1"/>
</dbReference>
<reference evidence="6" key="3">
    <citation type="submission" date="2015-04" db="UniProtKB">
        <authorList>
            <consortium name="EnsemblPlants"/>
        </authorList>
    </citation>
    <scope>IDENTIFICATION</scope>
</reference>
<dbReference type="eggNOG" id="KOG0619">
    <property type="taxonomic scope" value="Eukaryota"/>
</dbReference>
<feature type="chain" id="PRO_5002349173" description="Leucine-rich repeat-containing N-terminal plant-type domain-containing protein" evidence="4">
    <location>
        <begin position="22"/>
        <end position="148"/>
    </location>
</feature>
<dbReference type="HOGENOM" id="CLU_156124_0_0_1"/>
<dbReference type="SUPFAM" id="SSF52058">
    <property type="entry name" value="L domain-like"/>
    <property type="match status" value="1"/>
</dbReference>
<evidence type="ECO:0000256" key="4">
    <source>
        <dbReference type="SAM" id="SignalP"/>
    </source>
</evidence>
<dbReference type="AlphaFoldDB" id="A0A0D9WI25"/>
<keyword evidence="7" id="KW-1185">Reference proteome</keyword>
<name>A0A0D9WI25_9ORYZ</name>
<evidence type="ECO:0000313" key="7">
    <source>
        <dbReference type="Proteomes" id="UP000032180"/>
    </source>
</evidence>
<evidence type="ECO:0000256" key="1">
    <source>
        <dbReference type="ARBA" id="ARBA00022614"/>
    </source>
</evidence>
<feature type="domain" description="Leucine-rich repeat-containing N-terminal plant-type" evidence="5">
    <location>
        <begin position="28"/>
        <end position="67"/>
    </location>
</feature>
<dbReference type="InterPro" id="IPR001611">
    <property type="entry name" value="Leu-rich_rpt"/>
</dbReference>
<sequence length="148" mass="15791">MAATAAAAILLLVLLPPPAAAAGAASVDVAALMALKDGLRDPNGELASWVRDPDLPNPCNWSHITCDDGDHRVTGMEITWNLIEGSIPPDLGQLENLISLDLNGNWITGPISPHLGNLQSLVYMRIDHNRLTGQIPLQLGRLPNLLDL</sequence>
<organism evidence="6 7">
    <name type="scientific">Leersia perrieri</name>
    <dbReference type="NCBI Taxonomy" id="77586"/>
    <lineage>
        <taxon>Eukaryota</taxon>
        <taxon>Viridiplantae</taxon>
        <taxon>Streptophyta</taxon>
        <taxon>Embryophyta</taxon>
        <taxon>Tracheophyta</taxon>
        <taxon>Spermatophyta</taxon>
        <taxon>Magnoliopsida</taxon>
        <taxon>Liliopsida</taxon>
        <taxon>Poales</taxon>
        <taxon>Poaceae</taxon>
        <taxon>BOP clade</taxon>
        <taxon>Oryzoideae</taxon>
        <taxon>Oryzeae</taxon>
        <taxon>Oryzinae</taxon>
        <taxon>Leersia</taxon>
    </lineage>
</organism>
<feature type="signal peptide" evidence="4">
    <location>
        <begin position="1"/>
        <end position="21"/>
    </location>
</feature>
<keyword evidence="3" id="KW-0677">Repeat</keyword>
<evidence type="ECO:0000256" key="3">
    <source>
        <dbReference type="ARBA" id="ARBA00022737"/>
    </source>
</evidence>
<dbReference type="Proteomes" id="UP000032180">
    <property type="component" value="Chromosome 5"/>
</dbReference>
<accession>A0A0D9WI25</accession>
<dbReference type="Pfam" id="PF00560">
    <property type="entry name" value="LRR_1"/>
    <property type="match status" value="2"/>
</dbReference>
<reference evidence="6 7" key="1">
    <citation type="submission" date="2012-08" db="EMBL/GenBank/DDBJ databases">
        <title>Oryza genome evolution.</title>
        <authorList>
            <person name="Wing R.A."/>
        </authorList>
    </citation>
    <scope>NUCLEOTIDE SEQUENCE</scope>
</reference>
<dbReference type="Pfam" id="PF08263">
    <property type="entry name" value="LRRNT_2"/>
    <property type="match status" value="1"/>
</dbReference>